<feature type="domain" description="Methyltransferase type 11" evidence="2">
    <location>
        <begin position="42"/>
        <end position="140"/>
    </location>
</feature>
<dbReference type="Pfam" id="PF08241">
    <property type="entry name" value="Methyltransf_11"/>
    <property type="match status" value="1"/>
</dbReference>
<dbReference type="GO" id="GO:0016126">
    <property type="term" value="P:sterol biosynthetic process"/>
    <property type="evidence" value="ECO:0007669"/>
    <property type="project" value="TreeGrafter"/>
</dbReference>
<dbReference type="AlphaFoldDB" id="F0JC42"/>
<dbReference type="GO" id="GO:0003838">
    <property type="term" value="F:sterol 24-C-methyltransferase activity"/>
    <property type="evidence" value="ECO:0007669"/>
    <property type="project" value="TreeGrafter"/>
</dbReference>
<dbReference type="InterPro" id="IPR013216">
    <property type="entry name" value="Methyltransf_11"/>
</dbReference>
<dbReference type="InterPro" id="IPR050447">
    <property type="entry name" value="Erg6_SMT_methyltransf"/>
</dbReference>
<dbReference type="STRING" id="641491.DND132_2412"/>
<dbReference type="RefSeq" id="WP_014323041.1">
    <property type="nucleotide sequence ID" value="NC_016803.1"/>
</dbReference>
<keyword evidence="1 3" id="KW-0808">Transferase</keyword>
<dbReference type="Proteomes" id="UP000007845">
    <property type="component" value="Chromosome"/>
</dbReference>
<gene>
    <name evidence="3" type="ORF">DND132_2412</name>
</gene>
<dbReference type="CDD" id="cd02440">
    <property type="entry name" value="AdoMet_MTases"/>
    <property type="match status" value="1"/>
</dbReference>
<reference evidence="3 4" key="1">
    <citation type="journal article" date="2011" name="J. Bacteriol.">
        <title>Genome sequence of the mercury-methylating strain Desulfovibrio desulfuricans ND132.</title>
        <authorList>
            <person name="Brown S.D."/>
            <person name="Gilmour C.C."/>
            <person name="Kucken A.M."/>
            <person name="Wall J.D."/>
            <person name="Elias D.A."/>
            <person name="Brandt C.C."/>
            <person name="Podar M."/>
            <person name="Chertkov O."/>
            <person name="Held B."/>
            <person name="Bruce D.C."/>
            <person name="Detter J.C."/>
            <person name="Tapia R."/>
            <person name="Han C.S."/>
            <person name="Goodwin L.A."/>
            <person name="Cheng J.F."/>
            <person name="Pitluck S."/>
            <person name="Woyke T."/>
            <person name="Mikhailova N."/>
            <person name="Ivanova N.N."/>
            <person name="Han J."/>
            <person name="Lucas S."/>
            <person name="Lapidus A.L."/>
            <person name="Land M.L."/>
            <person name="Hauser L.J."/>
            <person name="Palumbo A.V."/>
        </authorList>
    </citation>
    <scope>NUCLEOTIDE SEQUENCE [LARGE SCALE GENOMIC DNA]</scope>
    <source>
        <strain evidence="3 4">ND132</strain>
    </source>
</reference>
<proteinExistence type="predicted"/>
<dbReference type="OrthoDB" id="9772751at2"/>
<keyword evidence="3" id="KW-0489">Methyltransferase</keyword>
<dbReference type="PANTHER" id="PTHR44068">
    <property type="entry name" value="ZGC:194242"/>
    <property type="match status" value="1"/>
</dbReference>
<dbReference type="GO" id="GO:0032259">
    <property type="term" value="P:methylation"/>
    <property type="evidence" value="ECO:0007669"/>
    <property type="project" value="UniProtKB-KW"/>
</dbReference>
<accession>F0JC42</accession>
<sequence length="209" mass="23795">MNPESEDREFYTYDKRHRFAAMYPLLVRQMFEDYGAGRKNVLDVGTGNGALLIELSKITDMELTGLDLREQVLDRVRENMRSHGVEPQRISLIQGDVADMPLPDESFDLIISRGSIPFWDDMAAAFSEMYRVLAPGGCFFVGCGFSRYQPLEEVRGMRPKWAGKGSDDPRNNWKKGTRIPDALEKAGIGNYRLVRDDYGVWVEVFKNAA</sequence>
<dbReference type="SMR" id="F0JC42"/>
<keyword evidence="4" id="KW-1185">Reference proteome</keyword>
<evidence type="ECO:0000313" key="4">
    <source>
        <dbReference type="Proteomes" id="UP000007845"/>
    </source>
</evidence>
<dbReference type="Gene3D" id="3.40.50.150">
    <property type="entry name" value="Vaccinia Virus protein VP39"/>
    <property type="match status" value="1"/>
</dbReference>
<evidence type="ECO:0000313" key="3">
    <source>
        <dbReference type="EMBL" id="EGB15615.1"/>
    </source>
</evidence>
<name>F0JC42_9BACT</name>
<dbReference type="eggNOG" id="COG2226">
    <property type="taxonomic scope" value="Bacteria"/>
</dbReference>
<dbReference type="PANTHER" id="PTHR44068:SF1">
    <property type="entry name" value="HYPOTHETICAL LOC100005854"/>
    <property type="match status" value="1"/>
</dbReference>
<dbReference type="EMBL" id="CP003220">
    <property type="protein sequence ID" value="EGB15615.1"/>
    <property type="molecule type" value="Genomic_DNA"/>
</dbReference>
<protein>
    <submittedName>
        <fullName evidence="3">Methyltransferase type 11</fullName>
    </submittedName>
</protein>
<dbReference type="InterPro" id="IPR029063">
    <property type="entry name" value="SAM-dependent_MTases_sf"/>
</dbReference>
<evidence type="ECO:0000256" key="1">
    <source>
        <dbReference type="ARBA" id="ARBA00022679"/>
    </source>
</evidence>
<organism evidence="3 4">
    <name type="scientific">Pseudodesulfovibrio mercurii</name>
    <dbReference type="NCBI Taxonomy" id="641491"/>
    <lineage>
        <taxon>Bacteria</taxon>
        <taxon>Pseudomonadati</taxon>
        <taxon>Thermodesulfobacteriota</taxon>
        <taxon>Desulfovibrionia</taxon>
        <taxon>Desulfovibrionales</taxon>
        <taxon>Desulfovibrionaceae</taxon>
    </lineage>
</organism>
<dbReference type="KEGG" id="ddn:DND132_2412"/>
<dbReference type="HOGENOM" id="CLU_088165_0_0_7"/>
<evidence type="ECO:0000259" key="2">
    <source>
        <dbReference type="Pfam" id="PF08241"/>
    </source>
</evidence>
<dbReference type="SUPFAM" id="SSF53335">
    <property type="entry name" value="S-adenosyl-L-methionine-dependent methyltransferases"/>
    <property type="match status" value="1"/>
</dbReference>